<organism evidence="1 2">
    <name type="scientific">Blepharisma stoltei</name>
    <dbReference type="NCBI Taxonomy" id="1481888"/>
    <lineage>
        <taxon>Eukaryota</taxon>
        <taxon>Sar</taxon>
        <taxon>Alveolata</taxon>
        <taxon>Ciliophora</taxon>
        <taxon>Postciliodesmatophora</taxon>
        <taxon>Heterotrichea</taxon>
        <taxon>Heterotrichida</taxon>
        <taxon>Blepharismidae</taxon>
        <taxon>Blepharisma</taxon>
    </lineage>
</organism>
<name>A0AAU9J060_9CILI</name>
<gene>
    <name evidence="1" type="ORF">BSTOLATCC_MIC17759</name>
</gene>
<dbReference type="InterPro" id="IPR043151">
    <property type="entry name" value="BAH_sf"/>
</dbReference>
<comment type="caution">
    <text evidence="1">The sequence shown here is derived from an EMBL/GenBank/DDBJ whole genome shotgun (WGS) entry which is preliminary data.</text>
</comment>
<reference evidence="1" key="1">
    <citation type="submission" date="2021-09" db="EMBL/GenBank/DDBJ databases">
        <authorList>
            <consortium name="AG Swart"/>
            <person name="Singh M."/>
            <person name="Singh A."/>
            <person name="Seah K."/>
            <person name="Emmerich C."/>
        </authorList>
    </citation>
    <scope>NUCLEOTIDE SEQUENCE</scope>
    <source>
        <strain evidence="1">ATCC30299</strain>
    </source>
</reference>
<protein>
    <recommendedName>
        <fullName evidence="3">BAH domain-containing protein</fullName>
    </recommendedName>
</protein>
<dbReference type="AlphaFoldDB" id="A0AAU9J060"/>
<proteinExistence type="predicted"/>
<accession>A0AAU9J060</accession>
<dbReference type="Gene3D" id="2.30.30.490">
    <property type="match status" value="1"/>
</dbReference>
<evidence type="ECO:0000313" key="1">
    <source>
        <dbReference type="EMBL" id="CAG9316936.1"/>
    </source>
</evidence>
<dbReference type="EMBL" id="CAJZBQ010000017">
    <property type="protein sequence ID" value="CAG9316936.1"/>
    <property type="molecule type" value="Genomic_DNA"/>
</dbReference>
<evidence type="ECO:0000313" key="2">
    <source>
        <dbReference type="Proteomes" id="UP001162131"/>
    </source>
</evidence>
<keyword evidence="2" id="KW-1185">Reference proteome</keyword>
<dbReference type="Proteomes" id="UP001162131">
    <property type="component" value="Unassembled WGS sequence"/>
</dbReference>
<evidence type="ECO:0008006" key="3">
    <source>
        <dbReference type="Google" id="ProtNLM"/>
    </source>
</evidence>
<sequence>MINGHDDEISFGKIIKIWKREDPEDFIIVTIQWYYKPQDIILTHPCKERGKYSKVIIRRIYEPNLYMTKSNFYHIKHILI</sequence>